<keyword evidence="1" id="KW-0812">Transmembrane</keyword>
<dbReference type="EMBL" id="MHCP01000015">
    <property type="protein sequence ID" value="OGY24165.1"/>
    <property type="molecule type" value="Genomic_DNA"/>
</dbReference>
<organism evidence="2 3">
    <name type="scientific">Candidatus Woykebacteria bacterium RBG_13_40_15</name>
    <dbReference type="NCBI Taxonomy" id="1802593"/>
    <lineage>
        <taxon>Bacteria</taxon>
        <taxon>Candidatus Woykeibacteriota</taxon>
    </lineage>
</organism>
<dbReference type="STRING" id="1802593.A2172_01310"/>
<gene>
    <name evidence="2" type="ORF">A2172_01310</name>
</gene>
<evidence type="ECO:0000256" key="1">
    <source>
        <dbReference type="SAM" id="Phobius"/>
    </source>
</evidence>
<protein>
    <recommendedName>
        <fullName evidence="4">Baseplate protein J-like domain-containing protein</fullName>
    </recommendedName>
</protein>
<name>A0A1G1W922_9BACT</name>
<proteinExistence type="predicted"/>
<feature type="transmembrane region" description="Helical" evidence="1">
    <location>
        <begin position="126"/>
        <end position="147"/>
    </location>
</feature>
<keyword evidence="1" id="KW-0472">Membrane</keyword>
<dbReference type="Proteomes" id="UP000176631">
    <property type="component" value="Unassembled WGS sequence"/>
</dbReference>
<comment type="caution">
    <text evidence="2">The sequence shown here is derived from an EMBL/GenBank/DDBJ whole genome shotgun (WGS) entry which is preliminary data.</text>
</comment>
<evidence type="ECO:0000313" key="3">
    <source>
        <dbReference type="Proteomes" id="UP000176631"/>
    </source>
</evidence>
<accession>A0A1G1W922</accession>
<keyword evidence="1" id="KW-1133">Transmembrane helix</keyword>
<reference evidence="2 3" key="1">
    <citation type="journal article" date="2016" name="Nat. Commun.">
        <title>Thousands of microbial genomes shed light on interconnected biogeochemical processes in an aquifer system.</title>
        <authorList>
            <person name="Anantharaman K."/>
            <person name="Brown C.T."/>
            <person name="Hug L.A."/>
            <person name="Sharon I."/>
            <person name="Castelle C.J."/>
            <person name="Probst A.J."/>
            <person name="Thomas B.C."/>
            <person name="Singh A."/>
            <person name="Wilkins M.J."/>
            <person name="Karaoz U."/>
            <person name="Brodie E.L."/>
            <person name="Williams K.H."/>
            <person name="Hubbard S.S."/>
            <person name="Banfield J.F."/>
        </authorList>
    </citation>
    <scope>NUCLEOTIDE SEQUENCE [LARGE SCALE GENOMIC DNA]</scope>
</reference>
<evidence type="ECO:0008006" key="4">
    <source>
        <dbReference type="Google" id="ProtNLM"/>
    </source>
</evidence>
<dbReference type="AlphaFoldDB" id="A0A1G1W922"/>
<evidence type="ECO:0000313" key="2">
    <source>
        <dbReference type="EMBL" id="OGY24165.1"/>
    </source>
</evidence>
<sequence>MKILRFEETNNLIDCLEAIKAEEDTEIKIFTAESEFLKKNLNREIIQLVAKNSKKTVSFEETAPKISEAQAEITERTEQAEAPKENLGFVEGRDVAAPTAQEEPLVPESKKGFKLPSFKFPKGKKLYIIAGTCLAIFLIAALTFVFLPSANVIISTEANFKESELTLTASKSASSPDSAKGIIPLKILDVNEEDNIEENSSGTKTTGTTAKGRVKIVNRDTANGKTFFQGTVITSLSNQSLAFSLDRTATISAAPAGCEADCPQVGVDVTAKTIGEQSNLSSGTVFKIGDANINFVFAKNDTNFTGGTSRKITVVSANDQKNAKEDLLKKLETKAKEDFQEKNPDFIIPEGGLTFSVINEVYSKAIGEEAQNFRLSMQVKFTANAFSEDTLKELLIGSISSNIPSGYGVDEKDSKITSEVLEKTGEDLKILGKIKASLIPSLNSNEIKAKISGKSFSRVDSYLRSLNSVSGFEIKISPSLFRFFGILPVVKDRIKIEIAQGN</sequence>